<name>A0A847SFL1_9BACT</name>
<dbReference type="PANTHER" id="PTHR35190:SF2">
    <property type="entry name" value="PROTEIN DCD1B"/>
    <property type="match status" value="1"/>
</dbReference>
<dbReference type="InterPro" id="IPR047803">
    <property type="entry name" value="DCD1A/B-like"/>
</dbReference>
<keyword evidence="4" id="KW-1185">Reference proteome</keyword>
<sequence length="573" mass="65000">MKLISQYQYKVKQKKRSGWKRLGRILLYIIGFFLLLFVGLAVYLVAVSKMPPPVVTDQRALQLQRKELDSTCYTLGNNWFRKSNSGLYEMYVEGAPFERGVINGKLSGELIRRQEDVFVAQFSKMVPSKFMLHFLKYFIGWFNRDLTSHVPEEFKEEIYGESFSASPNYDYIGTNYSRLMNYHAAHDIGHALQGMMLVGCTSFGTWNDQSADSNLIIGRNFDFYMGDDFAKEKMVVFYRPEKGHKFMFVTWGGFTGVVSGMNDQGLTVTINAAKTSVPTAAATPVSLVAREILQYAGNISEAWNIASKREMFVSESFLVGSAADNKAVLIEKTPQGMDMYSSGKNTITCTNHFQGDTLGNLASNKLQMKESASEYRYERLKELMQENGPNTVQKTVNILRDRGGLHNANIGLGNEKAINQLIAHHSIVFEPKKRMVWVSTAPWQLGQFVAYDLNKIFSMHGLDSDHEVYDSAQTIPADSFLLSKEYVAFNTYRQLRDQIKEGKTVDINALIASNPAYYHTYVLAGDYAFKRREYVAAKQYYETGLTKVIATKGEENHIRKQLELCNAKLQANH</sequence>
<reference evidence="3 4" key="1">
    <citation type="submission" date="2020-04" db="EMBL/GenBank/DDBJ databases">
        <authorList>
            <person name="Yin C."/>
        </authorList>
    </citation>
    <scope>NUCLEOTIDE SEQUENCE [LARGE SCALE GENOMIC DNA]</scope>
    <source>
        <strain evidence="3 4">Ak56</strain>
    </source>
</reference>
<evidence type="ECO:0000313" key="4">
    <source>
        <dbReference type="Proteomes" id="UP000552864"/>
    </source>
</evidence>
<organism evidence="3 4">
    <name type="scientific">Chitinophaga eiseniae</name>
    <dbReference type="NCBI Taxonomy" id="634771"/>
    <lineage>
        <taxon>Bacteria</taxon>
        <taxon>Pseudomonadati</taxon>
        <taxon>Bacteroidota</taxon>
        <taxon>Chitinophagia</taxon>
        <taxon>Chitinophagales</taxon>
        <taxon>Chitinophagaceae</taxon>
        <taxon>Chitinophaga</taxon>
    </lineage>
</organism>
<feature type="transmembrane region" description="Helical" evidence="1">
    <location>
        <begin position="25"/>
        <end position="46"/>
    </location>
</feature>
<proteinExistence type="predicted"/>
<dbReference type="PANTHER" id="PTHR35190">
    <property type="entry name" value="PROTEIN DCD1B"/>
    <property type="match status" value="1"/>
</dbReference>
<protein>
    <submittedName>
        <fullName evidence="3">Peptidase C45</fullName>
    </submittedName>
</protein>
<dbReference type="InterPro" id="IPR005079">
    <property type="entry name" value="Peptidase_C45_hydrolase"/>
</dbReference>
<dbReference type="Pfam" id="PF03417">
    <property type="entry name" value="AAT"/>
    <property type="match status" value="1"/>
</dbReference>
<dbReference type="NCBIfam" id="NF040521">
    <property type="entry name" value="C45_proenzyme"/>
    <property type="match status" value="1"/>
</dbReference>
<dbReference type="AlphaFoldDB" id="A0A847SFL1"/>
<comment type="caution">
    <text evidence="3">The sequence shown here is derived from an EMBL/GenBank/DDBJ whole genome shotgun (WGS) entry which is preliminary data.</text>
</comment>
<feature type="domain" description="Peptidase C45 hydrolase" evidence="2">
    <location>
        <begin position="212"/>
        <end position="439"/>
    </location>
</feature>
<evidence type="ECO:0000256" key="1">
    <source>
        <dbReference type="SAM" id="Phobius"/>
    </source>
</evidence>
<dbReference type="Proteomes" id="UP000552864">
    <property type="component" value="Unassembled WGS sequence"/>
</dbReference>
<gene>
    <name evidence="3" type="ORF">HGH91_25550</name>
</gene>
<keyword evidence="1" id="KW-0812">Transmembrane</keyword>
<evidence type="ECO:0000313" key="3">
    <source>
        <dbReference type="EMBL" id="NLR82010.1"/>
    </source>
</evidence>
<dbReference type="EMBL" id="JABAHZ010000007">
    <property type="protein sequence ID" value="NLR82010.1"/>
    <property type="molecule type" value="Genomic_DNA"/>
</dbReference>
<evidence type="ECO:0000259" key="2">
    <source>
        <dbReference type="Pfam" id="PF03417"/>
    </source>
</evidence>
<dbReference type="InterPro" id="IPR047794">
    <property type="entry name" value="C45_proenzyme-like"/>
</dbReference>
<accession>A0A847SFL1</accession>
<keyword evidence="1" id="KW-0472">Membrane</keyword>
<dbReference type="Gene3D" id="3.60.60.10">
    <property type="entry name" value="Penicillin V Acylase, Chain A"/>
    <property type="match status" value="1"/>
</dbReference>
<keyword evidence="1" id="KW-1133">Transmembrane helix</keyword>